<evidence type="ECO:0000313" key="3">
    <source>
        <dbReference type="Proteomes" id="UP000045051"/>
    </source>
</evidence>
<sequence>MVSIIDRVSYMARINESLKLKAFHYFLLGKEIASLSFKNVSETDEIFLNILTTIQTNKKTTFEEIYAKKSKRNPTKEMPAPFVNDDYLIFCLIIGINKFDIDKTWIKNIISIRNRNIITITFENILNENYASTSNQAEVILVYLHIYNQSKINNDLLNTAYKSITENTALLENKNDFQILCALTAYDLIIYHKEASQGNEVSALKSFNSNFIDRIKILSWILQTVIFFGVIYGLFKLRIYTSETVTFIEEYNYVFTLLGGLGFTLLGNQIPLFKNKSQELLMKLFGYPKALFEIKEKQSR</sequence>
<reference evidence="2 3" key="1">
    <citation type="submission" date="2015-01" db="EMBL/GenBank/DDBJ databases">
        <authorList>
            <person name="Xiang T."/>
            <person name="Song Y."/>
            <person name="Huang L."/>
            <person name="Wang B."/>
            <person name="Wu P."/>
        </authorList>
    </citation>
    <scope>NUCLEOTIDE SEQUENCE [LARGE SCALE GENOMIC DNA]</scope>
    <source>
        <strain evidence="2 3">CcD38</strain>
    </source>
</reference>
<name>A0A0B7I388_9FLAO</name>
<keyword evidence="1" id="KW-0812">Transmembrane</keyword>
<dbReference type="RefSeq" id="WP_042343950.1">
    <property type="nucleotide sequence ID" value="NZ_CDOI01000133.1"/>
</dbReference>
<evidence type="ECO:0000313" key="2">
    <source>
        <dbReference type="EMBL" id="CEN45194.1"/>
    </source>
</evidence>
<dbReference type="Proteomes" id="UP000045051">
    <property type="component" value="Unassembled WGS sequence"/>
</dbReference>
<gene>
    <name evidence="2" type="ORF">CCAND38_230016</name>
</gene>
<accession>A0A0B7I388</accession>
<keyword evidence="1" id="KW-0472">Membrane</keyword>
<keyword evidence="3" id="KW-1185">Reference proteome</keyword>
<organism evidence="2 3">
    <name type="scientific">Capnocytophaga canis</name>
    <dbReference type="NCBI Taxonomy" id="1848903"/>
    <lineage>
        <taxon>Bacteria</taxon>
        <taxon>Pseudomonadati</taxon>
        <taxon>Bacteroidota</taxon>
        <taxon>Flavobacteriia</taxon>
        <taxon>Flavobacteriales</taxon>
        <taxon>Flavobacteriaceae</taxon>
        <taxon>Capnocytophaga</taxon>
    </lineage>
</organism>
<protein>
    <submittedName>
        <fullName evidence="2">Uncharacterized protein</fullName>
    </submittedName>
</protein>
<keyword evidence="1" id="KW-1133">Transmembrane helix</keyword>
<feature type="transmembrane region" description="Helical" evidence="1">
    <location>
        <begin position="255"/>
        <end position="273"/>
    </location>
</feature>
<dbReference type="EMBL" id="CDOI01000133">
    <property type="protein sequence ID" value="CEN45194.1"/>
    <property type="molecule type" value="Genomic_DNA"/>
</dbReference>
<evidence type="ECO:0000256" key="1">
    <source>
        <dbReference type="SAM" id="Phobius"/>
    </source>
</evidence>
<feature type="transmembrane region" description="Helical" evidence="1">
    <location>
        <begin position="217"/>
        <end position="235"/>
    </location>
</feature>
<proteinExistence type="predicted"/>
<dbReference type="AlphaFoldDB" id="A0A0B7I388"/>